<dbReference type="PANTHER" id="PTHR42940">
    <property type="entry name" value="ALCOHOL DEHYDROGENASE 1-RELATED"/>
    <property type="match status" value="1"/>
</dbReference>
<dbReference type="SUPFAM" id="SSF51735">
    <property type="entry name" value="NAD(P)-binding Rossmann-fold domains"/>
    <property type="match status" value="1"/>
</dbReference>
<protein>
    <recommendedName>
        <fullName evidence="3">alcohol dehydrogenase</fullName>
        <ecNumber evidence="3">1.1.1.1</ecNumber>
    </recommendedName>
</protein>
<evidence type="ECO:0000256" key="4">
    <source>
        <dbReference type="ARBA" id="ARBA00022723"/>
    </source>
</evidence>
<accession>A0A4Z1CPU7</accession>
<dbReference type="AlphaFoldDB" id="A0A4Z1CPU7"/>
<evidence type="ECO:0000256" key="1">
    <source>
        <dbReference type="ARBA" id="ARBA00001947"/>
    </source>
</evidence>
<dbReference type="InterPro" id="IPR013154">
    <property type="entry name" value="ADH-like_N"/>
</dbReference>
<comment type="catalytic activity">
    <reaction evidence="8">
        <text>a primary alcohol + NAD(+) = an aldehyde + NADH + H(+)</text>
        <dbReference type="Rhea" id="RHEA:10736"/>
        <dbReference type="ChEBI" id="CHEBI:15378"/>
        <dbReference type="ChEBI" id="CHEBI:15734"/>
        <dbReference type="ChEBI" id="CHEBI:17478"/>
        <dbReference type="ChEBI" id="CHEBI:57540"/>
        <dbReference type="ChEBI" id="CHEBI:57945"/>
        <dbReference type="EC" id="1.1.1.1"/>
    </reaction>
</comment>
<evidence type="ECO:0000256" key="3">
    <source>
        <dbReference type="ARBA" id="ARBA00013190"/>
    </source>
</evidence>
<dbReference type="GO" id="GO:0008270">
    <property type="term" value="F:zinc ion binding"/>
    <property type="evidence" value="ECO:0007669"/>
    <property type="project" value="InterPro"/>
</dbReference>
<comment type="cofactor">
    <cofactor evidence="1 9">
        <name>Zn(2+)</name>
        <dbReference type="ChEBI" id="CHEBI:29105"/>
    </cofactor>
</comment>
<proteinExistence type="inferred from homology"/>
<evidence type="ECO:0000256" key="2">
    <source>
        <dbReference type="ARBA" id="ARBA00008072"/>
    </source>
</evidence>
<reference evidence="12 13" key="1">
    <citation type="submission" date="2019-04" db="EMBL/GenBank/DDBJ databases">
        <title>Three New Species of Nocardioides, Nocardioides euryhalodurans sp. nov., Nocardioides seonyuensis sp. nov. and Nocardioides eburneoflavus sp. nov. Isolated from Soil.</title>
        <authorList>
            <person name="Roh S.G."/>
            <person name="Lee C."/>
            <person name="Kim M.-K."/>
            <person name="Kim S.B."/>
        </authorList>
    </citation>
    <scope>NUCLEOTIDE SEQUENCE [LARGE SCALE GENOMIC DNA]</scope>
    <source>
        <strain evidence="12 13">MMS17-SY213</strain>
    </source>
</reference>
<dbReference type="Gene3D" id="3.90.180.10">
    <property type="entry name" value="Medium-chain alcohol dehydrogenases, catalytic domain"/>
    <property type="match status" value="1"/>
</dbReference>
<evidence type="ECO:0000256" key="8">
    <source>
        <dbReference type="ARBA" id="ARBA00049243"/>
    </source>
</evidence>
<dbReference type="EC" id="1.1.1.1" evidence="3"/>
<comment type="caution">
    <text evidence="12">The sequence shown here is derived from an EMBL/GenBank/DDBJ whole genome shotgun (WGS) entry which is preliminary data.</text>
</comment>
<keyword evidence="4 9" id="KW-0479">Metal-binding</keyword>
<dbReference type="InterPro" id="IPR036291">
    <property type="entry name" value="NAD(P)-bd_dom_sf"/>
</dbReference>
<dbReference type="GO" id="GO:0005737">
    <property type="term" value="C:cytoplasm"/>
    <property type="evidence" value="ECO:0007669"/>
    <property type="project" value="TreeGrafter"/>
</dbReference>
<dbReference type="PANTHER" id="PTHR42940:SF8">
    <property type="entry name" value="VACUOLAR PROTEIN SORTING-ASSOCIATED PROTEIN 11"/>
    <property type="match status" value="1"/>
</dbReference>
<dbReference type="GO" id="GO:0004022">
    <property type="term" value="F:alcohol dehydrogenase (NAD+) activity"/>
    <property type="evidence" value="ECO:0007669"/>
    <property type="project" value="UniProtKB-EC"/>
</dbReference>
<organism evidence="12 13">
    <name type="scientific">Nocardioides eburneiflavus</name>
    <dbReference type="NCBI Taxonomy" id="2518372"/>
    <lineage>
        <taxon>Bacteria</taxon>
        <taxon>Bacillati</taxon>
        <taxon>Actinomycetota</taxon>
        <taxon>Actinomycetes</taxon>
        <taxon>Propionibacteriales</taxon>
        <taxon>Nocardioidaceae</taxon>
        <taxon>Nocardioides</taxon>
    </lineage>
</organism>
<dbReference type="Proteomes" id="UP000297496">
    <property type="component" value="Unassembled WGS sequence"/>
</dbReference>
<dbReference type="EMBL" id="SRRO01000001">
    <property type="protein sequence ID" value="TGN66999.1"/>
    <property type="molecule type" value="Genomic_DNA"/>
</dbReference>
<keyword evidence="5 9" id="KW-0862">Zinc</keyword>
<comment type="similarity">
    <text evidence="2 9">Belongs to the zinc-containing alcohol dehydrogenase family.</text>
</comment>
<feature type="domain" description="Alcohol dehydrogenase-like N-terminal" evidence="11">
    <location>
        <begin position="26"/>
        <end position="136"/>
    </location>
</feature>
<gene>
    <name evidence="12" type="ORF">EXE59_20445</name>
</gene>
<feature type="domain" description="Alcohol dehydrogenase-like C-terminal" evidence="10">
    <location>
        <begin position="177"/>
        <end position="302"/>
    </location>
</feature>
<evidence type="ECO:0000259" key="11">
    <source>
        <dbReference type="Pfam" id="PF08240"/>
    </source>
</evidence>
<dbReference type="Pfam" id="PF08240">
    <property type="entry name" value="ADH_N"/>
    <property type="match status" value="1"/>
</dbReference>
<evidence type="ECO:0000256" key="7">
    <source>
        <dbReference type="ARBA" id="ARBA00049164"/>
    </source>
</evidence>
<evidence type="ECO:0000259" key="10">
    <source>
        <dbReference type="Pfam" id="PF00107"/>
    </source>
</evidence>
<keyword evidence="13" id="KW-1185">Reference proteome</keyword>
<dbReference type="InterPro" id="IPR013149">
    <property type="entry name" value="ADH-like_C"/>
</dbReference>
<dbReference type="SUPFAM" id="SSF50129">
    <property type="entry name" value="GroES-like"/>
    <property type="match status" value="1"/>
</dbReference>
<dbReference type="InterPro" id="IPR002328">
    <property type="entry name" value="ADH_Zn_CS"/>
</dbReference>
<keyword evidence="6" id="KW-0560">Oxidoreductase</keyword>
<name>A0A4Z1CPU7_9ACTN</name>
<evidence type="ECO:0000256" key="5">
    <source>
        <dbReference type="ARBA" id="ARBA00022833"/>
    </source>
</evidence>
<evidence type="ECO:0000256" key="6">
    <source>
        <dbReference type="ARBA" id="ARBA00023002"/>
    </source>
</evidence>
<dbReference type="PROSITE" id="PS00059">
    <property type="entry name" value="ADH_ZINC"/>
    <property type="match status" value="1"/>
</dbReference>
<evidence type="ECO:0000256" key="9">
    <source>
        <dbReference type="RuleBase" id="RU361277"/>
    </source>
</evidence>
<dbReference type="InterPro" id="IPR011032">
    <property type="entry name" value="GroES-like_sf"/>
</dbReference>
<comment type="catalytic activity">
    <reaction evidence="7">
        <text>a secondary alcohol + NAD(+) = a ketone + NADH + H(+)</text>
        <dbReference type="Rhea" id="RHEA:10740"/>
        <dbReference type="ChEBI" id="CHEBI:15378"/>
        <dbReference type="ChEBI" id="CHEBI:17087"/>
        <dbReference type="ChEBI" id="CHEBI:35681"/>
        <dbReference type="ChEBI" id="CHEBI:57540"/>
        <dbReference type="ChEBI" id="CHEBI:57945"/>
        <dbReference type="EC" id="1.1.1.1"/>
    </reaction>
</comment>
<evidence type="ECO:0000313" key="12">
    <source>
        <dbReference type="EMBL" id="TGN66999.1"/>
    </source>
</evidence>
<dbReference type="Pfam" id="PF00107">
    <property type="entry name" value="ADH_zinc_N"/>
    <property type="match status" value="1"/>
</dbReference>
<dbReference type="Gene3D" id="3.40.50.720">
    <property type="entry name" value="NAD(P)-binding Rossmann-like Domain"/>
    <property type="match status" value="1"/>
</dbReference>
<sequence>MRAWRLLDRGTPPVLQEVPVPRPTGEQVLLRVEAAGLCHSDLHLMDGAAGAVPFAPPYTLGHEVVGTAVATGSDAGEVSGRFAVHGIWACGSCRQCRRGRENYCTALTRSIGCGIGRDGGLADYMLVPSPRHLVPVGDGDPVALAPLTDAALTAFHAISPHRDALAEALVVVIGVGGLGHLALQLLHDTGTTALVAVDPRPEARDLAAELGATHVAGSAEAAIATLATLDGGAGADLVLDFVGSPDTLGATDLLLAPGGSSVVVGSGGGSLTVAKGGTLARGWTVSAPFWGTRADLVEVVALSRAGRVHAETETYALADAMTAYERLRAGQVRGRAVVVPGAPPTHTDTRRT</sequence>
<dbReference type="OrthoDB" id="3567264at2"/>
<evidence type="ECO:0000313" key="13">
    <source>
        <dbReference type="Proteomes" id="UP000297496"/>
    </source>
</evidence>